<organism evidence="1 2">
    <name type="scientific">Streptomyces palmae</name>
    <dbReference type="NCBI Taxonomy" id="1701085"/>
    <lineage>
        <taxon>Bacteria</taxon>
        <taxon>Bacillati</taxon>
        <taxon>Actinomycetota</taxon>
        <taxon>Actinomycetes</taxon>
        <taxon>Kitasatosporales</taxon>
        <taxon>Streptomycetaceae</taxon>
        <taxon>Streptomyces</taxon>
    </lineage>
</organism>
<sequence length="143" mass="15583">MRTDDPAGFTIDVPQGWERTEKQDGVFYTSPGGRWLVQIFTMEHPETTPYESLANTERHLSANNDGYQLVSLDTLGSGDAAELQYAYDSPSLGPRRVIDRAFTGSDGAQYAILVAGPASDWPQQQQVQSVALDGFCPAGYCSS</sequence>
<evidence type="ECO:0008006" key="3">
    <source>
        <dbReference type="Google" id="ProtNLM"/>
    </source>
</evidence>
<keyword evidence="2" id="KW-1185">Reference proteome</keyword>
<dbReference type="Proteomes" id="UP000297948">
    <property type="component" value="Unassembled WGS sequence"/>
</dbReference>
<gene>
    <name evidence="1" type="ORF">E4099_10375</name>
</gene>
<reference evidence="1 2" key="1">
    <citation type="submission" date="2019-03" db="EMBL/GenBank/DDBJ databases">
        <authorList>
            <person name="Gonzalez-Pimentel J.L."/>
        </authorList>
    </citation>
    <scope>NUCLEOTIDE SEQUENCE [LARGE SCALE GENOMIC DNA]</scope>
    <source>
        <strain evidence="1 2">JCM 31289</strain>
    </source>
</reference>
<accession>A0A4Z0HBB8</accession>
<evidence type="ECO:0000313" key="2">
    <source>
        <dbReference type="Proteomes" id="UP000297948"/>
    </source>
</evidence>
<dbReference type="AlphaFoldDB" id="A0A4Z0HBB8"/>
<comment type="caution">
    <text evidence="1">The sequence shown here is derived from an EMBL/GenBank/DDBJ whole genome shotgun (WGS) entry which is preliminary data.</text>
</comment>
<name>A0A4Z0HBB8_9ACTN</name>
<proteinExistence type="predicted"/>
<dbReference type="EMBL" id="SRID01000068">
    <property type="protein sequence ID" value="TGB13231.1"/>
    <property type="molecule type" value="Genomic_DNA"/>
</dbReference>
<dbReference type="OrthoDB" id="4335221at2"/>
<protein>
    <recommendedName>
        <fullName evidence="3">DUF1795 domain-containing protein</fullName>
    </recommendedName>
</protein>
<evidence type="ECO:0000313" key="1">
    <source>
        <dbReference type="EMBL" id="TGB13231.1"/>
    </source>
</evidence>